<dbReference type="Pfam" id="PF13460">
    <property type="entry name" value="NAD_binding_10"/>
    <property type="match status" value="1"/>
</dbReference>
<gene>
    <name evidence="2" type="ORF">E5225_01800</name>
</gene>
<evidence type="ECO:0000313" key="3">
    <source>
        <dbReference type="Proteomes" id="UP000296469"/>
    </source>
</evidence>
<dbReference type="InterPro" id="IPR016040">
    <property type="entry name" value="NAD(P)-bd_dom"/>
</dbReference>
<accession>A0A4V1CMC6</accession>
<dbReference type="PANTHER" id="PTHR12126">
    <property type="entry name" value="NADH-UBIQUINONE OXIDOREDUCTASE 39 KDA SUBUNIT-RELATED"/>
    <property type="match status" value="1"/>
</dbReference>
<organism evidence="2 3">
    <name type="scientific">Cellulomonas shaoxiangyii</name>
    <dbReference type="NCBI Taxonomy" id="2566013"/>
    <lineage>
        <taxon>Bacteria</taxon>
        <taxon>Bacillati</taxon>
        <taxon>Actinomycetota</taxon>
        <taxon>Actinomycetes</taxon>
        <taxon>Micrococcales</taxon>
        <taxon>Cellulomonadaceae</taxon>
        <taxon>Cellulomonas</taxon>
    </lineage>
</organism>
<dbReference type="GO" id="GO:0044877">
    <property type="term" value="F:protein-containing complex binding"/>
    <property type="evidence" value="ECO:0007669"/>
    <property type="project" value="TreeGrafter"/>
</dbReference>
<dbReference type="PANTHER" id="PTHR12126:SF11">
    <property type="entry name" value="NADH DEHYDROGENASE [UBIQUINONE] 1 ALPHA SUBCOMPLEX SUBUNIT 9, MITOCHONDRIAL"/>
    <property type="match status" value="1"/>
</dbReference>
<sequence length="251" mass="26192">MTDTVLVTGGTGTLGASVLPLLHAAGVRPRVLSRRPHADTADTTYVVGDTVTGSGLAAAVDGMATVLHMAGGRGDDRAAVQVATAARRAGVRHLVLVSVTAADRIPLGYYRAKAAAEQAVATSGVGWSVLRPAQFHGFVLRTLGRLATLPVVPAPRDLWVEPVDVPAVARQLVEVTLAPPQGRVPDVVGPQVLTGEEVLRALLAARGRSRRVVRVGVPGPVGRACRERANLSGPDALRTGRTWAQFLADRE</sequence>
<dbReference type="EMBL" id="CP039291">
    <property type="protein sequence ID" value="QCB92475.1"/>
    <property type="molecule type" value="Genomic_DNA"/>
</dbReference>
<dbReference type="RefSeq" id="WP_135973415.1">
    <property type="nucleotide sequence ID" value="NZ_CP039291.1"/>
</dbReference>
<reference evidence="2 3" key="1">
    <citation type="submission" date="2019-04" db="EMBL/GenBank/DDBJ databases">
        <title>Isolation and identification of Cellulomonas shaoxiangyii sp. Nov. isolated from feces of the Tibetan antelopes (Pantholops hodgsonii) in the Qinghai-Tibet plateau of China.</title>
        <authorList>
            <person name="Tian Z."/>
        </authorList>
    </citation>
    <scope>NUCLEOTIDE SEQUENCE [LARGE SCALE GENOMIC DNA]</scope>
    <source>
        <strain evidence="2 3">Z28</strain>
    </source>
</reference>
<evidence type="ECO:0000259" key="1">
    <source>
        <dbReference type="Pfam" id="PF13460"/>
    </source>
</evidence>
<dbReference type="OrthoDB" id="9771302at2"/>
<dbReference type="AlphaFoldDB" id="A0A4V1CMC6"/>
<proteinExistence type="predicted"/>
<protein>
    <submittedName>
        <fullName evidence="2">NAD-dependent epimerase/dehydratase family protein</fullName>
    </submittedName>
</protein>
<dbReference type="InterPro" id="IPR051207">
    <property type="entry name" value="ComplexI_NDUFA9_subunit"/>
</dbReference>
<dbReference type="Gene3D" id="3.40.50.720">
    <property type="entry name" value="NAD(P)-binding Rossmann-like Domain"/>
    <property type="match status" value="1"/>
</dbReference>
<dbReference type="KEGG" id="celz:E5225_01800"/>
<keyword evidence="3" id="KW-1185">Reference proteome</keyword>
<feature type="domain" description="NAD(P)-binding" evidence="1">
    <location>
        <begin position="9"/>
        <end position="135"/>
    </location>
</feature>
<dbReference type="SUPFAM" id="SSF51735">
    <property type="entry name" value="NAD(P)-binding Rossmann-fold domains"/>
    <property type="match status" value="1"/>
</dbReference>
<dbReference type="InterPro" id="IPR036291">
    <property type="entry name" value="NAD(P)-bd_dom_sf"/>
</dbReference>
<evidence type="ECO:0000313" key="2">
    <source>
        <dbReference type="EMBL" id="QCB92475.1"/>
    </source>
</evidence>
<name>A0A4V1CMC6_9CELL</name>
<dbReference type="Proteomes" id="UP000296469">
    <property type="component" value="Chromosome"/>
</dbReference>